<organism evidence="4">
    <name type="scientific">mine drainage metagenome</name>
    <dbReference type="NCBI Taxonomy" id="410659"/>
    <lineage>
        <taxon>unclassified sequences</taxon>
        <taxon>metagenomes</taxon>
        <taxon>ecological metagenomes</taxon>
    </lineage>
</organism>
<dbReference type="PANTHER" id="PTHR10948:SF23">
    <property type="entry name" value="TRANSPOSASE INSI FOR INSERTION SEQUENCE ELEMENT IS30A-RELATED"/>
    <property type="match status" value="1"/>
</dbReference>
<evidence type="ECO:0000259" key="3">
    <source>
        <dbReference type="Pfam" id="PF13936"/>
    </source>
</evidence>
<reference evidence="4" key="2">
    <citation type="journal article" date="2014" name="ISME J.">
        <title>Microbial stratification in low pH oxic and suboxic macroscopic growths along an acid mine drainage.</title>
        <authorList>
            <person name="Mendez-Garcia C."/>
            <person name="Mesa V."/>
            <person name="Sprenger R.R."/>
            <person name="Richter M."/>
            <person name="Diez M.S."/>
            <person name="Solano J."/>
            <person name="Bargiela R."/>
            <person name="Golyshina O.V."/>
            <person name="Manteca A."/>
            <person name="Ramos J.L."/>
            <person name="Gallego J.R."/>
            <person name="Llorente I."/>
            <person name="Martins Dos Santos V.A."/>
            <person name="Jensen O.N."/>
            <person name="Pelaez A.I."/>
            <person name="Sanchez J."/>
            <person name="Ferrer M."/>
        </authorList>
    </citation>
    <scope>NUCLEOTIDE SEQUENCE</scope>
</reference>
<evidence type="ECO:0000256" key="1">
    <source>
        <dbReference type="ARBA" id="ARBA00023172"/>
    </source>
</evidence>
<dbReference type="GO" id="GO:0032196">
    <property type="term" value="P:transposition"/>
    <property type="evidence" value="ECO:0007669"/>
    <property type="project" value="TreeGrafter"/>
</dbReference>
<sequence length="180" mass="20742">RNPIQRGLNEGLSIRAVVRRIGRSPGTVSRAVRRGLVGETYDAVQGREEARRRRRKGVRKLVAGSILTNAVTHAILQRKWSPEQVTGRLRMDYPGDQQWHVSHETIYRFIYAHPAGERRRALIAALCQGHARRTPRTRGKDRRGPLRNIRSIRERPVEARDREIPGHFQLRLDQGPLFNV</sequence>
<dbReference type="InterPro" id="IPR053392">
    <property type="entry name" value="Transposase_IS30-like"/>
</dbReference>
<dbReference type="NCBIfam" id="NF033563">
    <property type="entry name" value="transpos_IS30"/>
    <property type="match status" value="1"/>
</dbReference>
<feature type="region of interest" description="Disordered" evidence="2">
    <location>
        <begin position="132"/>
        <end position="151"/>
    </location>
</feature>
<dbReference type="Pfam" id="PF13936">
    <property type="entry name" value="HTH_38"/>
    <property type="match status" value="1"/>
</dbReference>
<evidence type="ECO:0000313" key="4">
    <source>
        <dbReference type="EMBL" id="EQD27261.1"/>
    </source>
</evidence>
<name>T0XWR7_9ZZZZ</name>
<dbReference type="InterPro" id="IPR051917">
    <property type="entry name" value="Transposase-Integrase"/>
</dbReference>
<protein>
    <submittedName>
        <fullName evidence="4">Integrase catalytic subunit</fullName>
    </submittedName>
</protein>
<accession>T0XWR7</accession>
<reference evidence="4" key="1">
    <citation type="submission" date="2013-08" db="EMBL/GenBank/DDBJ databases">
        <authorList>
            <person name="Mendez C."/>
            <person name="Richter M."/>
            <person name="Ferrer M."/>
            <person name="Sanchez J."/>
        </authorList>
    </citation>
    <scope>NUCLEOTIDE SEQUENCE</scope>
</reference>
<dbReference type="GO" id="GO:0004803">
    <property type="term" value="F:transposase activity"/>
    <property type="evidence" value="ECO:0007669"/>
    <property type="project" value="TreeGrafter"/>
</dbReference>
<proteinExistence type="predicted"/>
<keyword evidence="1" id="KW-0233">DNA recombination</keyword>
<gene>
    <name evidence="4" type="ORF">B2A_15293</name>
</gene>
<dbReference type="InterPro" id="IPR025246">
    <property type="entry name" value="IS30-like_HTH"/>
</dbReference>
<dbReference type="PANTHER" id="PTHR10948">
    <property type="entry name" value="TRANSPOSASE"/>
    <property type="match status" value="1"/>
</dbReference>
<feature type="domain" description="Transposase IS30-like HTH" evidence="3">
    <location>
        <begin position="1"/>
        <end position="35"/>
    </location>
</feature>
<feature type="non-terminal residue" evidence="4">
    <location>
        <position position="1"/>
    </location>
</feature>
<dbReference type="GO" id="GO:0006310">
    <property type="term" value="P:DNA recombination"/>
    <property type="evidence" value="ECO:0007669"/>
    <property type="project" value="UniProtKB-KW"/>
</dbReference>
<dbReference type="AlphaFoldDB" id="T0XWR7"/>
<dbReference type="GO" id="GO:0005829">
    <property type="term" value="C:cytosol"/>
    <property type="evidence" value="ECO:0007669"/>
    <property type="project" value="TreeGrafter"/>
</dbReference>
<feature type="compositionally biased region" description="Basic residues" evidence="2">
    <location>
        <begin position="132"/>
        <end position="141"/>
    </location>
</feature>
<comment type="caution">
    <text evidence="4">The sequence shown here is derived from an EMBL/GenBank/DDBJ whole genome shotgun (WGS) entry which is preliminary data.</text>
</comment>
<dbReference type="EMBL" id="AUZZ01011127">
    <property type="protein sequence ID" value="EQD27261.1"/>
    <property type="molecule type" value="Genomic_DNA"/>
</dbReference>
<evidence type="ECO:0000256" key="2">
    <source>
        <dbReference type="SAM" id="MobiDB-lite"/>
    </source>
</evidence>